<dbReference type="InterPro" id="IPR003691">
    <property type="entry name" value="FluC"/>
</dbReference>
<keyword evidence="12" id="KW-0813">Transport</keyword>
<reference evidence="13 14" key="1">
    <citation type="journal article" date="2009" name="PLoS ONE">
        <title>The complete genome of Teredinibacter turnerae T7901: an intracellular endosymbiont of marine wood-boring bivalves (shipworms).</title>
        <authorList>
            <person name="Yang J.C."/>
            <person name="Madupu R."/>
            <person name="Durkin A.S."/>
            <person name="Ekborg N.A."/>
            <person name="Pedamallu C.S."/>
            <person name="Hostetler J.B."/>
            <person name="Radune D."/>
            <person name="Toms B.S."/>
            <person name="Henrissat B."/>
            <person name="Coutinho P.M."/>
            <person name="Schwarz S."/>
            <person name="Field L."/>
            <person name="Trindade-Silva A.E."/>
            <person name="Soares C.A.G."/>
            <person name="Elshahawi S."/>
            <person name="Hanora A."/>
            <person name="Schmidt E.W."/>
            <person name="Haygood M.G."/>
            <person name="Posfai J."/>
            <person name="Benner J."/>
            <person name="Madinger C."/>
            <person name="Nove J."/>
            <person name="Anton B."/>
            <person name="Chaudhary K."/>
            <person name="Foster J."/>
            <person name="Holman A."/>
            <person name="Kumar S."/>
            <person name="Lessard P.A."/>
            <person name="Luyten Y.A."/>
            <person name="Slatko B."/>
            <person name="Wood N."/>
            <person name="Wu B."/>
            <person name="Teplitski M."/>
            <person name="Mougous J.D."/>
            <person name="Ward N."/>
            <person name="Eisen J.A."/>
            <person name="Badger J.H."/>
            <person name="Distel D.L."/>
        </authorList>
    </citation>
    <scope>NUCLEOTIDE SEQUENCE [LARGE SCALE GENOMIC DNA]</scope>
    <source>
        <strain evidence="14">ATCC 39867 / T7901</strain>
    </source>
</reference>
<evidence type="ECO:0000256" key="2">
    <source>
        <dbReference type="ARBA" id="ARBA00022475"/>
    </source>
</evidence>
<dbReference type="GO" id="GO:0140114">
    <property type="term" value="P:cellular detoxification of fluoride"/>
    <property type="evidence" value="ECO:0007669"/>
    <property type="project" value="UniProtKB-UniRule"/>
</dbReference>
<comment type="catalytic activity">
    <reaction evidence="11">
        <text>fluoride(in) = fluoride(out)</text>
        <dbReference type="Rhea" id="RHEA:76159"/>
        <dbReference type="ChEBI" id="CHEBI:17051"/>
    </reaction>
    <physiologicalReaction direction="left-to-right" evidence="11">
        <dbReference type="Rhea" id="RHEA:76160"/>
    </physiologicalReaction>
</comment>
<dbReference type="HOGENOM" id="CLU_114342_3_0_6"/>
<accession>C5BIK3</accession>
<keyword evidence="9 12" id="KW-0407">Ion channel</keyword>
<evidence type="ECO:0000256" key="12">
    <source>
        <dbReference type="HAMAP-Rule" id="MF_00454"/>
    </source>
</evidence>
<keyword evidence="6 12" id="KW-0915">Sodium</keyword>
<name>C5BIK3_TERTT</name>
<keyword evidence="8 12" id="KW-0472">Membrane</keyword>
<evidence type="ECO:0000256" key="3">
    <source>
        <dbReference type="ARBA" id="ARBA00022519"/>
    </source>
</evidence>
<comment type="subcellular location">
    <subcellularLocation>
        <location evidence="12">Cell inner membrane</location>
        <topology evidence="12">Multi-pass membrane protein</topology>
    </subcellularLocation>
    <subcellularLocation>
        <location evidence="1">Cell membrane</location>
        <topology evidence="1">Multi-pass membrane protein</topology>
    </subcellularLocation>
</comment>
<dbReference type="NCBIfam" id="TIGR00494">
    <property type="entry name" value="crcB"/>
    <property type="match status" value="1"/>
</dbReference>
<evidence type="ECO:0000256" key="5">
    <source>
        <dbReference type="ARBA" id="ARBA00022989"/>
    </source>
</evidence>
<dbReference type="AlphaFoldDB" id="C5BIK3"/>
<dbReference type="GO" id="GO:0062054">
    <property type="term" value="F:fluoride channel activity"/>
    <property type="evidence" value="ECO:0007669"/>
    <property type="project" value="UniProtKB-UniRule"/>
</dbReference>
<comment type="function">
    <text evidence="12">Fluoride-specific ion channel. Important for reducing fluoride concentration in the cell, thus reducing its toxicity.</text>
</comment>
<feature type="binding site" evidence="12">
    <location>
        <position position="74"/>
    </location>
    <ligand>
        <name>Na(+)</name>
        <dbReference type="ChEBI" id="CHEBI:29101"/>
        <note>structural</note>
    </ligand>
</feature>
<evidence type="ECO:0000256" key="11">
    <source>
        <dbReference type="ARBA" id="ARBA00035585"/>
    </source>
</evidence>
<dbReference type="STRING" id="377629.TERTU_1972"/>
<evidence type="ECO:0000313" key="13">
    <source>
        <dbReference type="EMBL" id="ACR13390.1"/>
    </source>
</evidence>
<proteinExistence type="inferred from homology"/>
<comment type="activity regulation">
    <text evidence="12">Na(+) is not transported, but it plays an essential structural role and its presence is essential for fluoride channel function.</text>
</comment>
<feature type="binding site" evidence="12">
    <location>
        <position position="77"/>
    </location>
    <ligand>
        <name>Na(+)</name>
        <dbReference type="ChEBI" id="CHEBI:29101"/>
        <note>structural</note>
    </ligand>
</feature>
<keyword evidence="5 12" id="KW-1133">Transmembrane helix</keyword>
<keyword evidence="3 12" id="KW-0997">Cell inner membrane</keyword>
<dbReference type="eggNOG" id="COG0239">
    <property type="taxonomic scope" value="Bacteria"/>
</dbReference>
<gene>
    <name evidence="12 13" type="primary">crcB</name>
    <name evidence="12" type="synonym">fluC</name>
    <name evidence="13" type="ordered locus">TERTU_1972</name>
</gene>
<feature type="transmembrane region" description="Helical" evidence="12">
    <location>
        <begin position="96"/>
        <end position="119"/>
    </location>
</feature>
<evidence type="ECO:0000313" key="14">
    <source>
        <dbReference type="Proteomes" id="UP000009080"/>
    </source>
</evidence>
<dbReference type="Pfam" id="PF02537">
    <property type="entry name" value="CRCB"/>
    <property type="match status" value="1"/>
</dbReference>
<dbReference type="OrthoDB" id="9806299at2"/>
<comment type="similarity">
    <text evidence="10 12">Belongs to the fluoride channel Fluc/FEX (TC 1.A.43) family.</text>
</comment>
<dbReference type="HAMAP" id="MF_00454">
    <property type="entry name" value="FluC"/>
    <property type="match status" value="1"/>
</dbReference>
<protein>
    <recommendedName>
        <fullName evidence="12">Fluoride-specific ion channel FluC</fullName>
    </recommendedName>
</protein>
<keyword evidence="7 12" id="KW-0406">Ion transport</keyword>
<evidence type="ECO:0000256" key="7">
    <source>
        <dbReference type="ARBA" id="ARBA00023065"/>
    </source>
</evidence>
<dbReference type="GO" id="GO:0046872">
    <property type="term" value="F:metal ion binding"/>
    <property type="evidence" value="ECO:0007669"/>
    <property type="project" value="UniProtKB-KW"/>
</dbReference>
<evidence type="ECO:0000256" key="6">
    <source>
        <dbReference type="ARBA" id="ARBA00023053"/>
    </source>
</evidence>
<organism evidence="13 14">
    <name type="scientific">Teredinibacter turnerae (strain ATCC 39867 / T7901)</name>
    <dbReference type="NCBI Taxonomy" id="377629"/>
    <lineage>
        <taxon>Bacteria</taxon>
        <taxon>Pseudomonadati</taxon>
        <taxon>Pseudomonadota</taxon>
        <taxon>Gammaproteobacteria</taxon>
        <taxon>Cellvibrionales</taxon>
        <taxon>Cellvibrionaceae</taxon>
        <taxon>Teredinibacter</taxon>
    </lineage>
</organism>
<keyword evidence="12" id="KW-0479">Metal-binding</keyword>
<dbReference type="PANTHER" id="PTHR28259:SF1">
    <property type="entry name" value="FLUORIDE EXPORT PROTEIN 1-RELATED"/>
    <property type="match status" value="1"/>
</dbReference>
<keyword evidence="2 12" id="KW-1003">Cell membrane</keyword>
<sequence length="124" mass="13525">MMLWFAVALGGAVGAMSRYGVSVALAPQQLKFPVATLTVNVLGSLLMGIFYIIIVEKMLIPQEWRHVIMIGFMGAFTTFSTFSLECLGMLQNGLWQMALLYMGLSLALCLLAIFLGATITDNII</sequence>
<feature type="transmembrane region" description="Helical" evidence="12">
    <location>
        <begin position="32"/>
        <end position="55"/>
    </location>
</feature>
<dbReference type="RefSeq" id="WP_015819504.1">
    <property type="nucleotide sequence ID" value="NC_012997.1"/>
</dbReference>
<keyword evidence="14" id="KW-1185">Reference proteome</keyword>
<evidence type="ECO:0000256" key="9">
    <source>
        <dbReference type="ARBA" id="ARBA00023303"/>
    </source>
</evidence>
<evidence type="ECO:0000256" key="8">
    <source>
        <dbReference type="ARBA" id="ARBA00023136"/>
    </source>
</evidence>
<keyword evidence="4 12" id="KW-0812">Transmembrane</keyword>
<dbReference type="PANTHER" id="PTHR28259">
    <property type="entry name" value="FLUORIDE EXPORT PROTEIN 1-RELATED"/>
    <property type="match status" value="1"/>
</dbReference>
<dbReference type="KEGG" id="ttu:TERTU_1972"/>
<evidence type="ECO:0000256" key="1">
    <source>
        <dbReference type="ARBA" id="ARBA00004651"/>
    </source>
</evidence>
<feature type="transmembrane region" description="Helical" evidence="12">
    <location>
        <begin position="67"/>
        <end position="90"/>
    </location>
</feature>
<evidence type="ECO:0000256" key="10">
    <source>
        <dbReference type="ARBA" id="ARBA00035120"/>
    </source>
</evidence>
<dbReference type="Proteomes" id="UP000009080">
    <property type="component" value="Chromosome"/>
</dbReference>
<dbReference type="EMBL" id="CP001614">
    <property type="protein sequence ID" value="ACR13390.1"/>
    <property type="molecule type" value="Genomic_DNA"/>
</dbReference>
<dbReference type="GO" id="GO:0005886">
    <property type="term" value="C:plasma membrane"/>
    <property type="evidence" value="ECO:0007669"/>
    <property type="project" value="UniProtKB-SubCell"/>
</dbReference>
<evidence type="ECO:0000256" key="4">
    <source>
        <dbReference type="ARBA" id="ARBA00022692"/>
    </source>
</evidence>